<evidence type="ECO:0000313" key="11">
    <source>
        <dbReference type="EMBL" id="CAI8004333.1"/>
    </source>
</evidence>
<dbReference type="PANTHER" id="PTHR43721:SF22">
    <property type="entry name" value="ELONGATION FACTOR TU, MITOCHONDRIAL"/>
    <property type="match status" value="1"/>
</dbReference>
<dbReference type="AlphaFoldDB" id="A0AA35W7J5"/>
<dbReference type="PROSITE" id="PS51722">
    <property type="entry name" value="G_TR_2"/>
    <property type="match status" value="1"/>
</dbReference>
<dbReference type="InterPro" id="IPR036390">
    <property type="entry name" value="WH_DNA-bd_sf"/>
</dbReference>
<comment type="subcellular location">
    <subcellularLocation>
        <location evidence="1">Cytoplasm</location>
    </subcellularLocation>
</comment>
<evidence type="ECO:0000256" key="1">
    <source>
        <dbReference type="ARBA" id="ARBA00004496"/>
    </source>
</evidence>
<gene>
    <name evidence="11" type="ORF">GBAR_LOCUS3889</name>
</gene>
<evidence type="ECO:0000256" key="6">
    <source>
        <dbReference type="ARBA" id="ARBA00022917"/>
    </source>
</evidence>
<dbReference type="EMBL" id="CASHTH010000556">
    <property type="protein sequence ID" value="CAI8004333.1"/>
    <property type="molecule type" value="Genomic_DNA"/>
</dbReference>
<keyword evidence="11" id="KW-0251">Elongation factor</keyword>
<dbReference type="CDD" id="cd03696">
    <property type="entry name" value="SelB_II"/>
    <property type="match status" value="1"/>
</dbReference>
<dbReference type="CDD" id="cd04171">
    <property type="entry name" value="SelB"/>
    <property type="match status" value="1"/>
</dbReference>
<dbReference type="InterPro" id="IPR057335">
    <property type="entry name" value="Beta-barrel_SelB"/>
</dbReference>
<dbReference type="GO" id="GO:0003723">
    <property type="term" value="F:RNA binding"/>
    <property type="evidence" value="ECO:0007669"/>
    <property type="project" value="InterPro"/>
</dbReference>
<dbReference type="GO" id="GO:0005737">
    <property type="term" value="C:cytoplasm"/>
    <property type="evidence" value="ECO:0007669"/>
    <property type="project" value="UniProtKB-SubCell"/>
</dbReference>
<dbReference type="InterPro" id="IPR036388">
    <property type="entry name" value="WH-like_DNA-bd_sf"/>
</dbReference>
<dbReference type="InterPro" id="IPR015191">
    <property type="entry name" value="SelB_WHD4"/>
</dbReference>
<dbReference type="NCBIfam" id="TIGR00231">
    <property type="entry name" value="small_GTP"/>
    <property type="match status" value="1"/>
</dbReference>
<dbReference type="NCBIfam" id="TIGR00475">
    <property type="entry name" value="selB"/>
    <property type="match status" value="1"/>
</dbReference>
<dbReference type="InterPro" id="IPR004535">
    <property type="entry name" value="Transl_elong_SelB"/>
</dbReference>
<dbReference type="SUPFAM" id="SSF52540">
    <property type="entry name" value="P-loop containing nucleoside triphosphate hydrolases"/>
    <property type="match status" value="1"/>
</dbReference>
<protein>
    <recommendedName>
        <fullName evidence="3">Selenocysteine-specific elongation factor</fullName>
    </recommendedName>
    <alternativeName>
        <fullName evidence="9">SelB translation factor</fullName>
    </alternativeName>
</protein>
<comment type="caution">
    <text evidence="11">The sequence shown here is derived from an EMBL/GenBank/DDBJ whole genome shotgun (WGS) entry which is preliminary data.</text>
</comment>
<dbReference type="Pfam" id="PF25461">
    <property type="entry name" value="Beta-barrel_SelB"/>
    <property type="match status" value="1"/>
</dbReference>
<name>A0AA35W7J5_GEOBA</name>
<evidence type="ECO:0000256" key="7">
    <source>
        <dbReference type="ARBA" id="ARBA00023134"/>
    </source>
</evidence>
<dbReference type="GO" id="GO:0003746">
    <property type="term" value="F:translation elongation factor activity"/>
    <property type="evidence" value="ECO:0007669"/>
    <property type="project" value="UniProtKB-KW"/>
</dbReference>
<dbReference type="GO" id="GO:0001514">
    <property type="term" value="P:selenocysteine incorporation"/>
    <property type="evidence" value="ECO:0007669"/>
    <property type="project" value="InterPro"/>
</dbReference>
<dbReference type="InterPro" id="IPR027417">
    <property type="entry name" value="P-loop_NTPase"/>
</dbReference>
<dbReference type="GO" id="GO:0005525">
    <property type="term" value="F:GTP binding"/>
    <property type="evidence" value="ECO:0007669"/>
    <property type="project" value="UniProtKB-KW"/>
</dbReference>
<dbReference type="Pfam" id="PF09107">
    <property type="entry name" value="WHD_3rd_SelB"/>
    <property type="match status" value="1"/>
</dbReference>
<keyword evidence="7" id="KW-0342">GTP-binding</keyword>
<dbReference type="Pfam" id="PF09106">
    <property type="entry name" value="WHD_2nd_SelB"/>
    <property type="match status" value="1"/>
</dbReference>
<keyword evidence="6" id="KW-0648">Protein biosynthesis</keyword>
<dbReference type="GO" id="GO:0003924">
    <property type="term" value="F:GTPase activity"/>
    <property type="evidence" value="ECO:0007669"/>
    <property type="project" value="InterPro"/>
</dbReference>
<dbReference type="InterPro" id="IPR009001">
    <property type="entry name" value="Transl_elong_EF1A/Init_IF2_C"/>
</dbReference>
<dbReference type="InterPro" id="IPR004161">
    <property type="entry name" value="EFTu-like_2"/>
</dbReference>
<keyword evidence="4" id="KW-0963">Cytoplasm</keyword>
<sequence length="622" mass="68436">MYVIGTAGHVDHGKSTLVKALTSIDPDRLPEEKEREMTVDLGFAWMTLPSGREVSIVDVPGHERFIKNMLAGVGGIDLALLIVAADESVMPQTREHLAILDILQVTRGLVVVTKTDLVDDEELVELVKAEVEDTLQGTSFEGCPMVGVSAQTGDGLDELRGMIDSILDETEMRRDLGRPRLPIDRCFTISGFGTVVTGTLIDGSLAVGQQIELAGSQQRARIRGLQSHKTKVSSAEPGVRLAVNLSGISRDDIERGEILTSPGWLRPARRLDARIRMVNDAPHPLKHNEGVTFHLFTSESHARVRLLDAEQLDAGSEGWVQLLLSEALPVVKGDYFVVRSADSTLGGGQVVDPNPRRRHRRFDVDVSEQLMLLDEGADEDVIVSVAEQWGPCNLTDLSRRANLPREEALERAVALAEEGDLITLGDLSTDGDAVVYSALGWGALKGRLAGVLRSYHDQYPLRRGAPAQEVRSRVGLSQPVYLRALARMGDEGFVAEDGQAVRLPGHEVEFTPKMEQQVARYLQSLDREPYSPPTDQPLEGELLSALVDQGKVVRVGDSVVFAATAYQEMTVRVVEYLRENGSITVAEARTLFDTSRKYILPLLERMDQEQITRRNGDERVLR</sequence>
<accession>A0AA35W7J5</accession>
<dbReference type="PRINTS" id="PR00315">
    <property type="entry name" value="ELONGATNFCT"/>
</dbReference>
<dbReference type="Pfam" id="PF03144">
    <property type="entry name" value="GTP_EFTU_D2"/>
    <property type="match status" value="1"/>
</dbReference>
<dbReference type="InterPro" id="IPR050055">
    <property type="entry name" value="EF-Tu_GTPase"/>
</dbReference>
<feature type="domain" description="Tr-type G" evidence="10">
    <location>
        <begin position="1"/>
        <end position="173"/>
    </location>
</feature>
<dbReference type="InterPro" id="IPR009000">
    <property type="entry name" value="Transl_B-barrel_sf"/>
</dbReference>
<keyword evidence="5" id="KW-0547">Nucleotide-binding</keyword>
<evidence type="ECO:0000259" key="10">
    <source>
        <dbReference type="PROSITE" id="PS51722"/>
    </source>
</evidence>
<dbReference type="InterPro" id="IPR015190">
    <property type="entry name" value="Elong_fac_SelB-wing-hlx_typ-2"/>
</dbReference>
<dbReference type="Gene3D" id="1.10.10.10">
    <property type="entry name" value="Winged helix-like DNA-binding domain superfamily/Winged helix DNA-binding domain"/>
    <property type="match status" value="1"/>
</dbReference>
<proteinExistence type="inferred from homology"/>
<evidence type="ECO:0000256" key="4">
    <source>
        <dbReference type="ARBA" id="ARBA00022490"/>
    </source>
</evidence>
<dbReference type="PANTHER" id="PTHR43721">
    <property type="entry name" value="ELONGATION FACTOR TU-RELATED"/>
    <property type="match status" value="1"/>
</dbReference>
<dbReference type="SUPFAM" id="SSF46785">
    <property type="entry name" value="Winged helix' DNA-binding domain"/>
    <property type="match status" value="2"/>
</dbReference>
<comment type="function">
    <text evidence="8">Translation factor necessary for the incorporation of selenocysteine into proteins. It probably replaces EF-Tu for the insertion of selenocysteine directed by the UGA codon. SelB binds GTP and GDP.</text>
</comment>
<dbReference type="InterPro" id="IPR005225">
    <property type="entry name" value="Small_GTP-bd"/>
</dbReference>
<organism evidence="11 12">
    <name type="scientific">Geodia barretti</name>
    <name type="common">Barrett's horny sponge</name>
    <dbReference type="NCBI Taxonomy" id="519541"/>
    <lineage>
        <taxon>Eukaryota</taxon>
        <taxon>Metazoa</taxon>
        <taxon>Porifera</taxon>
        <taxon>Demospongiae</taxon>
        <taxon>Heteroscleromorpha</taxon>
        <taxon>Tetractinellida</taxon>
        <taxon>Astrophorina</taxon>
        <taxon>Geodiidae</taxon>
        <taxon>Geodia</taxon>
    </lineage>
</organism>
<evidence type="ECO:0000256" key="2">
    <source>
        <dbReference type="ARBA" id="ARBA00007249"/>
    </source>
</evidence>
<dbReference type="Gene3D" id="3.40.50.300">
    <property type="entry name" value="P-loop containing nucleotide triphosphate hydrolases"/>
    <property type="match status" value="1"/>
</dbReference>
<dbReference type="Pfam" id="PF00009">
    <property type="entry name" value="GTP_EFTU"/>
    <property type="match status" value="1"/>
</dbReference>
<dbReference type="SUPFAM" id="SSF50447">
    <property type="entry name" value="Translation proteins"/>
    <property type="match status" value="1"/>
</dbReference>
<evidence type="ECO:0000256" key="8">
    <source>
        <dbReference type="ARBA" id="ARBA00025526"/>
    </source>
</evidence>
<comment type="similarity">
    <text evidence="2">Belongs to the TRAFAC class translation factor GTPase superfamily. Classic translation factor GTPase family. EF-Tu/EF-1A subfamily.</text>
</comment>
<dbReference type="Proteomes" id="UP001174909">
    <property type="component" value="Unassembled WGS sequence"/>
</dbReference>
<evidence type="ECO:0000256" key="9">
    <source>
        <dbReference type="ARBA" id="ARBA00031615"/>
    </source>
</evidence>
<evidence type="ECO:0000313" key="12">
    <source>
        <dbReference type="Proteomes" id="UP001174909"/>
    </source>
</evidence>
<dbReference type="Gene3D" id="1.10.10.2770">
    <property type="match status" value="1"/>
</dbReference>
<dbReference type="Gene3D" id="2.40.30.10">
    <property type="entry name" value="Translation factors"/>
    <property type="match status" value="1"/>
</dbReference>
<dbReference type="InterPro" id="IPR000795">
    <property type="entry name" value="T_Tr_GTP-bd_dom"/>
</dbReference>
<keyword evidence="12" id="KW-1185">Reference proteome</keyword>
<evidence type="ECO:0000256" key="3">
    <source>
        <dbReference type="ARBA" id="ARBA00015953"/>
    </source>
</evidence>
<evidence type="ECO:0000256" key="5">
    <source>
        <dbReference type="ARBA" id="ARBA00022741"/>
    </source>
</evidence>
<reference evidence="11" key="1">
    <citation type="submission" date="2023-03" db="EMBL/GenBank/DDBJ databases">
        <authorList>
            <person name="Steffen K."/>
            <person name="Cardenas P."/>
        </authorList>
    </citation>
    <scope>NUCLEOTIDE SEQUENCE</scope>
</reference>
<dbReference type="CDD" id="cd15491">
    <property type="entry name" value="selB_III"/>
    <property type="match status" value="1"/>
</dbReference>
<dbReference type="SUPFAM" id="SSF50465">
    <property type="entry name" value="EF-Tu/eEF-1alpha/eIF2-gamma C-terminal domain"/>
    <property type="match status" value="1"/>
</dbReference>